<gene>
    <name evidence="2" type="ORF">EZ428_07430</name>
</gene>
<protein>
    <recommendedName>
        <fullName evidence="4">Lipoprotein</fullName>
    </recommendedName>
</protein>
<feature type="signal peptide" evidence="1">
    <location>
        <begin position="1"/>
        <end position="24"/>
    </location>
</feature>
<keyword evidence="1" id="KW-0732">Signal</keyword>
<evidence type="ECO:0000256" key="1">
    <source>
        <dbReference type="SAM" id="SignalP"/>
    </source>
</evidence>
<organism evidence="2 3">
    <name type="scientific">Pedobacter frigiditerrae</name>
    <dbReference type="NCBI Taxonomy" id="2530452"/>
    <lineage>
        <taxon>Bacteria</taxon>
        <taxon>Pseudomonadati</taxon>
        <taxon>Bacteroidota</taxon>
        <taxon>Sphingobacteriia</taxon>
        <taxon>Sphingobacteriales</taxon>
        <taxon>Sphingobacteriaceae</taxon>
        <taxon>Pedobacter</taxon>
    </lineage>
</organism>
<name>A0A4R0MWJ3_9SPHI</name>
<dbReference type="OrthoDB" id="980950at2"/>
<evidence type="ECO:0008006" key="4">
    <source>
        <dbReference type="Google" id="ProtNLM"/>
    </source>
</evidence>
<dbReference type="EMBL" id="SJSK01000002">
    <property type="protein sequence ID" value="TCC91588.1"/>
    <property type="molecule type" value="Genomic_DNA"/>
</dbReference>
<sequence>MKNICYLMLLTIFLAACKKVNSTAGVTLSLTNNSKENFKSLTVNIRGQIFEFNNLAPSKTETISVKDTYRYFYAKVVTATDEIVAQPIDFVGEQLIKSGKVDVNLEIKTINGTRYLDIIAQ</sequence>
<dbReference type="RefSeq" id="WP_131552526.1">
    <property type="nucleotide sequence ID" value="NZ_SJSK01000002.1"/>
</dbReference>
<reference evidence="2 3" key="1">
    <citation type="submission" date="2019-02" db="EMBL/GenBank/DDBJ databases">
        <title>Pedobacter sp. RP-1-13 sp. nov., isolated from Arctic soil.</title>
        <authorList>
            <person name="Dahal R.H."/>
        </authorList>
    </citation>
    <scope>NUCLEOTIDE SEQUENCE [LARGE SCALE GENOMIC DNA]</scope>
    <source>
        <strain evidence="2 3">RP-1-13</strain>
    </source>
</reference>
<evidence type="ECO:0000313" key="3">
    <source>
        <dbReference type="Proteomes" id="UP000292884"/>
    </source>
</evidence>
<dbReference type="AlphaFoldDB" id="A0A4R0MWJ3"/>
<feature type="chain" id="PRO_5020610476" description="Lipoprotein" evidence="1">
    <location>
        <begin position="25"/>
        <end position="121"/>
    </location>
</feature>
<keyword evidence="3" id="KW-1185">Reference proteome</keyword>
<accession>A0A4R0MWJ3</accession>
<proteinExistence type="predicted"/>
<dbReference type="PROSITE" id="PS51257">
    <property type="entry name" value="PROKAR_LIPOPROTEIN"/>
    <property type="match status" value="1"/>
</dbReference>
<dbReference type="Proteomes" id="UP000292884">
    <property type="component" value="Unassembled WGS sequence"/>
</dbReference>
<evidence type="ECO:0000313" key="2">
    <source>
        <dbReference type="EMBL" id="TCC91588.1"/>
    </source>
</evidence>
<comment type="caution">
    <text evidence="2">The sequence shown here is derived from an EMBL/GenBank/DDBJ whole genome shotgun (WGS) entry which is preliminary data.</text>
</comment>